<dbReference type="Gene3D" id="2.60.120.330">
    <property type="entry name" value="B-lactam Antibiotic, Isopenicillin N Synthase, Chain"/>
    <property type="match status" value="1"/>
</dbReference>
<name>A0A1R0KR33_9PSEU</name>
<sequence length="284" mass="32193">MQTQTLGNIDIDRQRVDHDLATTDGFNFAEQYGEFQSGLPWKSCMLWSVGGEVGDGVIAHYDRTLPCVPTEYGTQLDYLNELITRSFNTEHMLFARLVLMTDNVLIPHRDFVEFVEDPIEARAAHRFHIPLATDETCLFMDDRTIYRMPVGQVWSLDVTHLHSAAVLSDTRRYHLILDFADAPSQDDLFAFPASPSGGIPAENIVERPEITEDEREALHNLSGVLSMDTLSQVAGIVVRTEYRKDGGEDFSWRTITEIARRGGDTEVIDHLAKLREHCTLRRGE</sequence>
<dbReference type="InterPro" id="IPR037037">
    <property type="entry name" value="Pro_3_hydrox_C_sf"/>
</dbReference>
<dbReference type="InterPro" id="IPR007803">
    <property type="entry name" value="Asp/Arg/Pro-Hydrxlase"/>
</dbReference>
<evidence type="ECO:0008006" key="5">
    <source>
        <dbReference type="Google" id="ProtNLM"/>
    </source>
</evidence>
<reference evidence="3 4" key="1">
    <citation type="submission" date="2016-01" db="EMBL/GenBank/DDBJ databases">
        <title>Amycolatopsis coloradensis genome sequencing and assembly.</title>
        <authorList>
            <person name="Mayilraj S."/>
        </authorList>
    </citation>
    <scope>NUCLEOTIDE SEQUENCE [LARGE SCALE GENOMIC DNA]</scope>
    <source>
        <strain evidence="3 4">DSM 44225</strain>
    </source>
</reference>
<evidence type="ECO:0000313" key="3">
    <source>
        <dbReference type="EMBL" id="OLZ50096.1"/>
    </source>
</evidence>
<organism evidence="3 4">
    <name type="scientific">Amycolatopsis coloradensis</name>
    <dbReference type="NCBI Taxonomy" id="76021"/>
    <lineage>
        <taxon>Bacteria</taxon>
        <taxon>Bacillati</taxon>
        <taxon>Actinomycetota</taxon>
        <taxon>Actinomycetes</taxon>
        <taxon>Pseudonocardiales</taxon>
        <taxon>Pseudonocardiaceae</taxon>
        <taxon>Amycolatopsis</taxon>
    </lineage>
</organism>
<dbReference type="GO" id="GO:0016706">
    <property type="term" value="F:2-oxoglutarate-dependent dioxygenase activity"/>
    <property type="evidence" value="ECO:0007669"/>
    <property type="project" value="InterPro"/>
</dbReference>
<evidence type="ECO:0000259" key="1">
    <source>
        <dbReference type="Pfam" id="PF05118"/>
    </source>
</evidence>
<dbReference type="Gene3D" id="1.10.1720.10">
    <property type="entry name" value="L-proline 3-hydroxylase, C-terminal domain"/>
    <property type="match status" value="1"/>
</dbReference>
<evidence type="ECO:0000313" key="4">
    <source>
        <dbReference type="Proteomes" id="UP000187486"/>
    </source>
</evidence>
<accession>A0A1R0KR33</accession>
<dbReference type="STRING" id="76021.BS329_20980"/>
<dbReference type="EMBL" id="MQUQ01000011">
    <property type="protein sequence ID" value="OLZ50096.1"/>
    <property type="molecule type" value="Genomic_DNA"/>
</dbReference>
<dbReference type="AlphaFoldDB" id="A0A1R0KR33"/>
<dbReference type="InterPro" id="IPR027443">
    <property type="entry name" value="IPNS-like_sf"/>
</dbReference>
<dbReference type="Pfam" id="PF05373">
    <property type="entry name" value="Pro_3_hydrox_C"/>
    <property type="match status" value="1"/>
</dbReference>
<dbReference type="OrthoDB" id="1441538at2"/>
<gene>
    <name evidence="3" type="ORF">BS329_20980</name>
</gene>
<dbReference type="Proteomes" id="UP000187486">
    <property type="component" value="Unassembled WGS sequence"/>
</dbReference>
<feature type="domain" description="Aspartyl/asparaginy/proline hydroxylase" evidence="1">
    <location>
        <begin position="30"/>
        <end position="180"/>
    </location>
</feature>
<dbReference type="InterPro" id="IPR008035">
    <property type="entry name" value="Pro_3_hydrox_C"/>
</dbReference>
<keyword evidence="4" id="KW-1185">Reference proteome</keyword>
<dbReference type="Pfam" id="PF05118">
    <property type="entry name" value="Asp_Arg_Hydrox"/>
    <property type="match status" value="1"/>
</dbReference>
<dbReference type="SUPFAM" id="SSF51197">
    <property type="entry name" value="Clavaminate synthase-like"/>
    <property type="match status" value="1"/>
</dbReference>
<evidence type="ECO:0000259" key="2">
    <source>
        <dbReference type="Pfam" id="PF05373"/>
    </source>
</evidence>
<protein>
    <recommendedName>
        <fullName evidence="5">Aspartyl beta-hydroxylase</fullName>
    </recommendedName>
</protein>
<comment type="caution">
    <text evidence="3">The sequence shown here is derived from an EMBL/GenBank/DDBJ whole genome shotgun (WGS) entry which is preliminary data.</text>
</comment>
<dbReference type="RefSeq" id="WP_076162950.1">
    <property type="nucleotide sequence ID" value="NZ_JBEZVB010000040.1"/>
</dbReference>
<proteinExistence type="predicted"/>
<feature type="domain" description="L-proline 3-hydroxylase C-terminal" evidence="2">
    <location>
        <begin position="202"/>
        <end position="278"/>
    </location>
</feature>